<dbReference type="Pfam" id="PF00232">
    <property type="entry name" value="Glyco_hydro_1"/>
    <property type="match status" value="1"/>
</dbReference>
<dbReference type="PROSITE" id="PS00653">
    <property type="entry name" value="GLYCOSYL_HYDROL_F1_2"/>
    <property type="match status" value="1"/>
</dbReference>
<evidence type="ECO:0008006" key="6">
    <source>
        <dbReference type="Google" id="ProtNLM"/>
    </source>
</evidence>
<comment type="similarity">
    <text evidence="1 3">Belongs to the glycosyl hydrolase 1 family.</text>
</comment>
<sequence length="536" mass="60258">MPTTNSLRPSLSIPVLVVSINLDLLLVVSINLDLQVSVVTVGAHDQLSNGPINNRGDFPTGFIFGAGSSAYQIEGAAFEDGRKPSIWDTFTHAGKMVDKGTGDVTSDQYHHYKEDVKLMYEMGLDAYRFSISWSRLILDGRGTVNPKGLAYYNNLINELVSYGIEPHVTLCHNDNPQSLQDEYGGYLSTKFIEDFAEYADVCFKEFGDRVKNWVTFNEPNIQTFAGNDLGSIPPGRCSYPFGRNCSMGNSTTEPYLGAHNLLLAHAAAVKLYREKYQETQRGQIGITILSCWVEPHTKLLKDIAAAQRMLDFHLGWFLDPLVYGDYPAAMKKIVGSRLPLLTEYDSKLVKGSYDFIGLNHYVVFYVEDLPRTSTKYGSDYILDMAIIPSFSKSARVKGGPSLPVNSWALQKLLEYIRMKYKNPAVSVHENGYPTFGGNWSDAQTMNDTGRIEFLQSYIGSVLLAMRNGSDVRGYFVWSFMDCFELIDGYRSHYGLYAVDFNDANRKRYPRMSAHWLSSFLAKIKRRDETPSSLSSE</sequence>
<evidence type="ECO:0000313" key="4">
    <source>
        <dbReference type="EMBL" id="KAK9166266.1"/>
    </source>
</evidence>
<dbReference type="FunFam" id="3.20.20.80:FF:000022">
    <property type="entry name" value="Beta-glucosidase 11"/>
    <property type="match status" value="1"/>
</dbReference>
<dbReference type="PRINTS" id="PR00131">
    <property type="entry name" value="GLHYDRLASE1"/>
</dbReference>
<accession>A0AAP0L877</accession>
<dbReference type="EMBL" id="JBBNAG010000001">
    <property type="protein sequence ID" value="KAK9166266.1"/>
    <property type="molecule type" value="Genomic_DNA"/>
</dbReference>
<dbReference type="PANTHER" id="PTHR10353:SF29">
    <property type="entry name" value="BETA-GLUCOSIDASE 11"/>
    <property type="match status" value="1"/>
</dbReference>
<reference evidence="4 5" key="1">
    <citation type="submission" date="2024-01" db="EMBL/GenBank/DDBJ databases">
        <title>Genome assemblies of Stephania.</title>
        <authorList>
            <person name="Yang L."/>
        </authorList>
    </citation>
    <scope>NUCLEOTIDE SEQUENCE [LARGE SCALE GENOMIC DNA]</scope>
    <source>
        <strain evidence="4">JXDWG</strain>
        <tissue evidence="4">Leaf</tissue>
    </source>
</reference>
<dbReference type="Proteomes" id="UP001419268">
    <property type="component" value="Unassembled WGS sequence"/>
</dbReference>
<organism evidence="4 5">
    <name type="scientific">Stephania cephalantha</name>
    <dbReference type="NCBI Taxonomy" id="152367"/>
    <lineage>
        <taxon>Eukaryota</taxon>
        <taxon>Viridiplantae</taxon>
        <taxon>Streptophyta</taxon>
        <taxon>Embryophyta</taxon>
        <taxon>Tracheophyta</taxon>
        <taxon>Spermatophyta</taxon>
        <taxon>Magnoliopsida</taxon>
        <taxon>Ranunculales</taxon>
        <taxon>Menispermaceae</taxon>
        <taxon>Menispermoideae</taxon>
        <taxon>Cissampelideae</taxon>
        <taxon>Stephania</taxon>
    </lineage>
</organism>
<dbReference type="InterPro" id="IPR033132">
    <property type="entry name" value="GH_1_N_CS"/>
</dbReference>
<dbReference type="GO" id="GO:0008422">
    <property type="term" value="F:beta-glucosidase activity"/>
    <property type="evidence" value="ECO:0007669"/>
    <property type="project" value="TreeGrafter"/>
</dbReference>
<evidence type="ECO:0000256" key="2">
    <source>
        <dbReference type="ARBA" id="ARBA00022801"/>
    </source>
</evidence>
<dbReference type="SUPFAM" id="SSF51445">
    <property type="entry name" value="(Trans)glycosidases"/>
    <property type="match status" value="1"/>
</dbReference>
<gene>
    <name evidence="4" type="ORF">Scep_001457</name>
</gene>
<evidence type="ECO:0000256" key="1">
    <source>
        <dbReference type="ARBA" id="ARBA00010838"/>
    </source>
</evidence>
<proteinExistence type="inferred from homology"/>
<protein>
    <recommendedName>
        <fullName evidence="6">Beta-glucosidase</fullName>
    </recommendedName>
</protein>
<dbReference type="InterPro" id="IPR017853">
    <property type="entry name" value="GH"/>
</dbReference>
<evidence type="ECO:0000313" key="5">
    <source>
        <dbReference type="Proteomes" id="UP001419268"/>
    </source>
</evidence>
<dbReference type="AlphaFoldDB" id="A0AAP0L877"/>
<dbReference type="InterPro" id="IPR001360">
    <property type="entry name" value="Glyco_hydro_1"/>
</dbReference>
<name>A0AAP0L877_9MAGN</name>
<keyword evidence="5" id="KW-1185">Reference proteome</keyword>
<dbReference type="PANTHER" id="PTHR10353">
    <property type="entry name" value="GLYCOSYL HYDROLASE"/>
    <property type="match status" value="1"/>
</dbReference>
<dbReference type="GO" id="GO:0005975">
    <property type="term" value="P:carbohydrate metabolic process"/>
    <property type="evidence" value="ECO:0007669"/>
    <property type="project" value="InterPro"/>
</dbReference>
<keyword evidence="2" id="KW-0378">Hydrolase</keyword>
<dbReference type="Gene3D" id="3.20.20.80">
    <property type="entry name" value="Glycosidases"/>
    <property type="match status" value="1"/>
</dbReference>
<evidence type="ECO:0000256" key="3">
    <source>
        <dbReference type="RuleBase" id="RU003690"/>
    </source>
</evidence>
<comment type="caution">
    <text evidence="4">The sequence shown here is derived from an EMBL/GenBank/DDBJ whole genome shotgun (WGS) entry which is preliminary data.</text>
</comment>